<accession>A0A815F9N8</accession>
<keyword evidence="1" id="KW-1133">Transmembrane helix</keyword>
<dbReference type="Pfam" id="PF00805">
    <property type="entry name" value="Pentapeptide"/>
    <property type="match status" value="2"/>
</dbReference>
<keyword evidence="1" id="KW-0472">Membrane</keyword>
<dbReference type="AlphaFoldDB" id="A0A815F9N8"/>
<dbReference type="Proteomes" id="UP000663845">
    <property type="component" value="Unassembled WGS sequence"/>
</dbReference>
<dbReference type="InterPro" id="IPR001646">
    <property type="entry name" value="5peptide_repeat"/>
</dbReference>
<sequence length="611" mass="68584">MALRDQSTMTDQTKSMPSRFCGVSLQALLTLIGSFILPLMLGVFTVIITLHQQHVGVQQRMEDRKIARELREQDLNISREQRLHDLNMLGLQREQDLNISREQRTQDKEIAEERLRDAVLVAYLNDIANLLKDNDGILTRNPTVAIIARAKTLTAIRQLDSSRNSYLIQFLYEAKQLFSDANPLDLSNAELNAVDFNINKNVHQNFRKLSLAGVLLRNSSFYFSDLSYANFSKADLTGAKFEKTILSNADMSNSTIVRADFSGSQLSKSNFTYTQSRLSIFTNAHALYANFTQSNMEAVDFSRCNCRDVDFTEATMVRGIFHTAHLDRSRFIASIVPRANFYNARLIGSNLSNARLQSTNFSKSICDGAIFSKVDLINASFLQAKIKDLDLSNLNLQNIDFSGADLTFTTLSRSTLDNVKFNGTITFLTNFSFTTMKKAFISDEQLSNALTIQGAKLPNGTVFQHDPNLLSNGYANCSHKLLNSNWKVFPLGAIIISPKNISSHECIFMNQMNSSSSMSQNITLIKHKTLTLARRAILIVTVRSGVGKIASIRLDDHANKLISMRNFTKESDIFTLQGQSVTFQPKVTVEFFGYGWCHSIELTVAMTPRIP</sequence>
<keyword evidence="1" id="KW-0812">Transmembrane</keyword>
<dbReference type="PANTHER" id="PTHR14136:SF17">
    <property type="entry name" value="BTB_POZ DOMAIN-CONTAINING PROTEIN KCTD9"/>
    <property type="match status" value="1"/>
</dbReference>
<dbReference type="EMBL" id="CAJNOG010000629">
    <property type="protein sequence ID" value="CAF1320527.1"/>
    <property type="molecule type" value="Genomic_DNA"/>
</dbReference>
<evidence type="ECO:0000256" key="1">
    <source>
        <dbReference type="SAM" id="Phobius"/>
    </source>
</evidence>
<reference evidence="2" key="1">
    <citation type="submission" date="2021-02" db="EMBL/GenBank/DDBJ databases">
        <authorList>
            <person name="Nowell W R."/>
        </authorList>
    </citation>
    <scope>NUCLEOTIDE SEQUENCE</scope>
</reference>
<gene>
    <name evidence="2" type="ORF">JYZ213_LOCUS33376</name>
</gene>
<evidence type="ECO:0000313" key="2">
    <source>
        <dbReference type="EMBL" id="CAF1320527.1"/>
    </source>
</evidence>
<name>A0A815F9N8_9BILA</name>
<comment type="caution">
    <text evidence="2">The sequence shown here is derived from an EMBL/GenBank/DDBJ whole genome shotgun (WGS) entry which is preliminary data.</text>
</comment>
<dbReference type="Gene3D" id="2.160.20.80">
    <property type="entry name" value="E3 ubiquitin-protein ligase SopA"/>
    <property type="match status" value="2"/>
</dbReference>
<feature type="transmembrane region" description="Helical" evidence="1">
    <location>
        <begin position="20"/>
        <end position="50"/>
    </location>
</feature>
<dbReference type="Pfam" id="PF13599">
    <property type="entry name" value="Pentapeptide_4"/>
    <property type="match status" value="1"/>
</dbReference>
<organism evidence="2 3">
    <name type="scientific">Adineta steineri</name>
    <dbReference type="NCBI Taxonomy" id="433720"/>
    <lineage>
        <taxon>Eukaryota</taxon>
        <taxon>Metazoa</taxon>
        <taxon>Spiralia</taxon>
        <taxon>Gnathifera</taxon>
        <taxon>Rotifera</taxon>
        <taxon>Eurotatoria</taxon>
        <taxon>Bdelloidea</taxon>
        <taxon>Adinetida</taxon>
        <taxon>Adinetidae</taxon>
        <taxon>Adineta</taxon>
    </lineage>
</organism>
<dbReference type="SUPFAM" id="SSF141571">
    <property type="entry name" value="Pentapeptide repeat-like"/>
    <property type="match status" value="2"/>
</dbReference>
<proteinExistence type="predicted"/>
<evidence type="ECO:0008006" key="4">
    <source>
        <dbReference type="Google" id="ProtNLM"/>
    </source>
</evidence>
<evidence type="ECO:0000313" key="3">
    <source>
        <dbReference type="Proteomes" id="UP000663845"/>
    </source>
</evidence>
<protein>
    <recommendedName>
        <fullName evidence="4">Pentapeptide repeat-containing protein</fullName>
    </recommendedName>
</protein>
<dbReference type="InterPro" id="IPR051082">
    <property type="entry name" value="Pentapeptide-BTB/POZ_domain"/>
</dbReference>
<dbReference type="PANTHER" id="PTHR14136">
    <property type="entry name" value="BTB_POZ DOMAIN-CONTAINING PROTEIN KCTD9"/>
    <property type="match status" value="1"/>
</dbReference>